<gene>
    <name evidence="1" type="ORF">BV22DRAFT_1122900</name>
</gene>
<reference evidence="1" key="1">
    <citation type="journal article" date="2021" name="New Phytol.">
        <title>Evolutionary innovations through gain and loss of genes in the ectomycorrhizal Boletales.</title>
        <authorList>
            <person name="Wu G."/>
            <person name="Miyauchi S."/>
            <person name="Morin E."/>
            <person name="Kuo A."/>
            <person name="Drula E."/>
            <person name="Varga T."/>
            <person name="Kohler A."/>
            <person name="Feng B."/>
            <person name="Cao Y."/>
            <person name="Lipzen A."/>
            <person name="Daum C."/>
            <person name="Hundley H."/>
            <person name="Pangilinan J."/>
            <person name="Johnson J."/>
            <person name="Barry K."/>
            <person name="LaButti K."/>
            <person name="Ng V."/>
            <person name="Ahrendt S."/>
            <person name="Min B."/>
            <person name="Choi I.G."/>
            <person name="Park H."/>
            <person name="Plett J.M."/>
            <person name="Magnuson J."/>
            <person name="Spatafora J.W."/>
            <person name="Nagy L.G."/>
            <person name="Henrissat B."/>
            <person name="Grigoriev I.V."/>
            <person name="Yang Z.L."/>
            <person name="Xu J."/>
            <person name="Martin F.M."/>
        </authorList>
    </citation>
    <scope>NUCLEOTIDE SEQUENCE</scope>
    <source>
        <strain evidence="1">KUC20120723A-06</strain>
    </source>
</reference>
<accession>A0ACB8B336</accession>
<dbReference type="EMBL" id="MU266596">
    <property type="protein sequence ID" value="KAH7920211.1"/>
    <property type="molecule type" value="Genomic_DNA"/>
</dbReference>
<dbReference type="Proteomes" id="UP000790709">
    <property type="component" value="Unassembled WGS sequence"/>
</dbReference>
<name>A0ACB8B336_9AGAM</name>
<evidence type="ECO:0000313" key="1">
    <source>
        <dbReference type="EMBL" id="KAH7920211.1"/>
    </source>
</evidence>
<protein>
    <submittedName>
        <fullName evidence="1">Uncharacterized protein</fullName>
    </submittedName>
</protein>
<comment type="caution">
    <text evidence="1">The sequence shown here is derived from an EMBL/GenBank/DDBJ whole genome shotgun (WGS) entry which is preliminary data.</text>
</comment>
<keyword evidence="2" id="KW-1185">Reference proteome</keyword>
<evidence type="ECO:0000313" key="2">
    <source>
        <dbReference type="Proteomes" id="UP000790709"/>
    </source>
</evidence>
<proteinExistence type="predicted"/>
<organism evidence="1 2">
    <name type="scientific">Leucogyrophana mollusca</name>
    <dbReference type="NCBI Taxonomy" id="85980"/>
    <lineage>
        <taxon>Eukaryota</taxon>
        <taxon>Fungi</taxon>
        <taxon>Dikarya</taxon>
        <taxon>Basidiomycota</taxon>
        <taxon>Agaricomycotina</taxon>
        <taxon>Agaricomycetes</taxon>
        <taxon>Agaricomycetidae</taxon>
        <taxon>Boletales</taxon>
        <taxon>Boletales incertae sedis</taxon>
        <taxon>Leucogyrophana</taxon>
    </lineage>
</organism>
<sequence>MVPAKPKSYKRSPNHQPNHPSFISISPYLTTMQLAFTSIMALAVAVASVQALPAQEKREPIDLVFGYDIAKEESSVVDTVEKRAPIMYFIAKDESENAEGTTVEKRAPIMYFVAEGDSENAEASPKM</sequence>